<dbReference type="AlphaFoldDB" id="A0A803KX40"/>
<evidence type="ECO:0000313" key="4">
    <source>
        <dbReference type="Proteomes" id="UP000596660"/>
    </source>
</evidence>
<evidence type="ECO:0000259" key="2">
    <source>
        <dbReference type="Pfam" id="PF00266"/>
    </source>
</evidence>
<dbReference type="InterPro" id="IPR015421">
    <property type="entry name" value="PyrdxlP-dep_Trfase_major"/>
</dbReference>
<sequence length="609" mass="69171">MPNYYSKYGVKEGISTRKKLDWLRNNLIGNDLEFISPFGKRKVTYLDCTASGRCLRYIEEYIMQHVLPSYGNTHTCDSYVGQETTKMVTQANDYIKSCLGGGRNDALIFCGSGSTSAIKRLQEVMGVAVPSILRDRMLQILSNEERWVVFVGPHEHHSNYLSWKQSLVEVVEIGMNKDGLLNLEELEEKLEYYKSRKRPILGSFSACSNVTGTCLDTRRISILLHRYGAFVCFDFASSGPYVEIKMRSGETDGYDAIFLSPHKFLGGPGSPGILMMNKALYYLGSSPPSTCGGGTVDFVNCFTEENTIYVDDVEERENAGTPPIIQKIKAALAIWVKEYIGCEVIHKQETYFIEKALERLLPNHRIFILGNTRAKRQAILSFQVYSHSTYTYDEKTSEGDNNSRLYMWEESGKKRGKPLHGAFVVKLLNDLFGIQARGGCACAGPYAHQLLKIDHNHSLALRSYVEKGYLGVKPGWARISFPYYLSNQEFEFILLALELIASFGQRFLAIYNFNWKTGEWTFSKQKYQKIMHESDIDCDFFTQNLATDVQVLSIDDNNGVEDYNVGQVLKHKYASYLETATNIAHCLPICPEERPIPNDIDPQFLLYRI</sequence>
<dbReference type="EnsemblPlants" id="AUR62003598-RA">
    <property type="protein sequence ID" value="AUR62003598-RA:cds"/>
    <property type="gene ID" value="AUR62003598"/>
</dbReference>
<evidence type="ECO:0000313" key="3">
    <source>
        <dbReference type="EnsemblPlants" id="AUR62003598-RA:cds"/>
    </source>
</evidence>
<dbReference type="PANTHER" id="PTHR43586:SF8">
    <property type="entry name" value="CYSTEINE DESULFURASE 1, CHLOROPLASTIC"/>
    <property type="match status" value="1"/>
</dbReference>
<feature type="domain" description="Aminotransferase class V" evidence="2">
    <location>
        <begin position="45"/>
        <end position="389"/>
    </location>
</feature>
<keyword evidence="4" id="KW-1185">Reference proteome</keyword>
<proteinExistence type="predicted"/>
<name>A0A803KX40_CHEQI</name>
<dbReference type="Proteomes" id="UP000596660">
    <property type="component" value="Unplaced"/>
</dbReference>
<protein>
    <recommendedName>
        <fullName evidence="2">Aminotransferase class V domain-containing protein</fullName>
    </recommendedName>
</protein>
<reference evidence="3" key="1">
    <citation type="journal article" date="2017" name="Nature">
        <title>The genome of Chenopodium quinoa.</title>
        <authorList>
            <person name="Jarvis D.E."/>
            <person name="Ho Y.S."/>
            <person name="Lightfoot D.J."/>
            <person name="Schmoeckel S.M."/>
            <person name="Li B."/>
            <person name="Borm T.J.A."/>
            <person name="Ohyanagi H."/>
            <person name="Mineta K."/>
            <person name="Michell C.T."/>
            <person name="Saber N."/>
            <person name="Kharbatia N.M."/>
            <person name="Rupper R.R."/>
            <person name="Sharp A.R."/>
            <person name="Dally N."/>
            <person name="Boughton B.A."/>
            <person name="Woo Y.H."/>
            <person name="Gao G."/>
            <person name="Schijlen E.G.W.M."/>
            <person name="Guo X."/>
            <person name="Momin A.A."/>
            <person name="Negrao S."/>
            <person name="Al-Babili S."/>
            <person name="Gehring C."/>
            <person name="Roessner U."/>
            <person name="Jung C."/>
            <person name="Murphy K."/>
            <person name="Arold S.T."/>
            <person name="Gojobori T."/>
            <person name="van der Linden C.G."/>
            <person name="van Loo E.N."/>
            <person name="Jellen E.N."/>
            <person name="Maughan P.J."/>
            <person name="Tester M."/>
        </authorList>
    </citation>
    <scope>NUCLEOTIDE SEQUENCE [LARGE SCALE GENOMIC DNA]</scope>
    <source>
        <strain evidence="3">cv. PI 614886</strain>
    </source>
</reference>
<dbReference type="InterPro" id="IPR015422">
    <property type="entry name" value="PyrdxlP-dep_Trfase_small"/>
</dbReference>
<dbReference type="InterPro" id="IPR000192">
    <property type="entry name" value="Aminotrans_V_dom"/>
</dbReference>
<accession>A0A803KX40</accession>
<dbReference type="OMA" id="ELHDMEP"/>
<dbReference type="SUPFAM" id="SSF53383">
    <property type="entry name" value="PLP-dependent transferases"/>
    <property type="match status" value="1"/>
</dbReference>
<organism evidence="3 4">
    <name type="scientific">Chenopodium quinoa</name>
    <name type="common">Quinoa</name>
    <dbReference type="NCBI Taxonomy" id="63459"/>
    <lineage>
        <taxon>Eukaryota</taxon>
        <taxon>Viridiplantae</taxon>
        <taxon>Streptophyta</taxon>
        <taxon>Embryophyta</taxon>
        <taxon>Tracheophyta</taxon>
        <taxon>Spermatophyta</taxon>
        <taxon>Magnoliopsida</taxon>
        <taxon>eudicotyledons</taxon>
        <taxon>Gunneridae</taxon>
        <taxon>Pentapetalae</taxon>
        <taxon>Caryophyllales</taxon>
        <taxon>Chenopodiaceae</taxon>
        <taxon>Chenopodioideae</taxon>
        <taxon>Atripliceae</taxon>
        <taxon>Chenopodium</taxon>
    </lineage>
</organism>
<dbReference type="Gene3D" id="3.40.640.10">
    <property type="entry name" value="Type I PLP-dependent aspartate aminotransferase-like (Major domain)"/>
    <property type="match status" value="1"/>
</dbReference>
<dbReference type="Gramene" id="AUR62003598-RA">
    <property type="protein sequence ID" value="AUR62003598-RA:cds"/>
    <property type="gene ID" value="AUR62003598"/>
</dbReference>
<dbReference type="Gene3D" id="3.90.1150.10">
    <property type="entry name" value="Aspartate Aminotransferase, domain 1"/>
    <property type="match status" value="1"/>
</dbReference>
<keyword evidence="1" id="KW-0663">Pyridoxal phosphate</keyword>
<dbReference type="Pfam" id="PF00266">
    <property type="entry name" value="Aminotran_5"/>
    <property type="match status" value="1"/>
</dbReference>
<reference evidence="3" key="2">
    <citation type="submission" date="2021-03" db="UniProtKB">
        <authorList>
            <consortium name="EnsemblPlants"/>
        </authorList>
    </citation>
    <scope>IDENTIFICATION</scope>
</reference>
<dbReference type="PANTHER" id="PTHR43586">
    <property type="entry name" value="CYSTEINE DESULFURASE"/>
    <property type="match status" value="1"/>
</dbReference>
<dbReference type="InterPro" id="IPR015424">
    <property type="entry name" value="PyrdxlP-dep_Trfase"/>
</dbReference>
<evidence type="ECO:0000256" key="1">
    <source>
        <dbReference type="ARBA" id="ARBA00022898"/>
    </source>
</evidence>